<feature type="transmembrane region" description="Helical" evidence="1">
    <location>
        <begin position="43"/>
        <end position="61"/>
    </location>
</feature>
<name>A0AAD7D4M1_MYCRO</name>
<dbReference type="EMBL" id="JARKIE010000132">
    <property type="protein sequence ID" value="KAJ7678718.1"/>
    <property type="molecule type" value="Genomic_DNA"/>
</dbReference>
<dbReference type="PANTHER" id="PTHR35043:SF7">
    <property type="entry name" value="TRANSCRIPTION FACTOR DOMAIN-CONTAINING PROTEIN"/>
    <property type="match status" value="1"/>
</dbReference>
<feature type="transmembrane region" description="Helical" evidence="1">
    <location>
        <begin position="317"/>
        <end position="339"/>
    </location>
</feature>
<dbReference type="Proteomes" id="UP001221757">
    <property type="component" value="Unassembled WGS sequence"/>
</dbReference>
<dbReference type="PANTHER" id="PTHR35043">
    <property type="entry name" value="TRANSCRIPTION FACTOR DOMAIN-CONTAINING PROTEIN"/>
    <property type="match status" value="1"/>
</dbReference>
<keyword evidence="2" id="KW-0732">Signal</keyword>
<feature type="transmembrane region" description="Helical" evidence="1">
    <location>
        <begin position="81"/>
        <end position="100"/>
    </location>
</feature>
<dbReference type="AlphaFoldDB" id="A0AAD7D4M1"/>
<comment type="caution">
    <text evidence="3">The sequence shown here is derived from an EMBL/GenBank/DDBJ whole genome shotgun (WGS) entry which is preliminary data.</text>
</comment>
<evidence type="ECO:0000256" key="2">
    <source>
        <dbReference type="SAM" id="SignalP"/>
    </source>
</evidence>
<feature type="chain" id="PRO_5042080273" evidence="2">
    <location>
        <begin position="18"/>
        <end position="417"/>
    </location>
</feature>
<keyword evidence="4" id="KW-1185">Reference proteome</keyword>
<feature type="transmembrane region" description="Helical" evidence="1">
    <location>
        <begin position="370"/>
        <end position="392"/>
    </location>
</feature>
<evidence type="ECO:0000313" key="4">
    <source>
        <dbReference type="Proteomes" id="UP001221757"/>
    </source>
</evidence>
<feature type="transmembrane region" description="Helical" evidence="1">
    <location>
        <begin position="195"/>
        <end position="215"/>
    </location>
</feature>
<keyword evidence="1" id="KW-0472">Membrane</keyword>
<sequence>MLLLLVITHLWRKSSHAHGHTLHPRATADHCDDINSCRRLFDIVWGCLATIFACTWVSVHLNVPPPNQSRLSRFGRRLRMMFLAVIAPELMVAFAARQLWVARLFATEFELSLTHGFFISMGGFVSRNGHHPIATMKQLEDRPQYLEDIRQLEAEDIMDRSKGDALSKGVALAQGLWFATQCLARVSQRLSVTELEVATLGFAVLNVFIWLLWWYKPLDVDRAVPLGTDEEDLYEFELVPRRRYLRLLGEILIGEYTDYNPTSSTAVPSFWSMERDHTAFSTIVTVSHFTEGLVGTIFGAIYCAAWNASFPSVVEMWLWRSSSLAVATIPAVMVLIPAWRFLCGNLIRSISPGVWKYYWVGRRSETLSTLAWVVVIVFSPIYILARICLLVLQLITLRDLPPGAFVDVDWSGFLPHT</sequence>
<proteinExistence type="predicted"/>
<evidence type="ECO:0000313" key="3">
    <source>
        <dbReference type="EMBL" id="KAJ7678718.1"/>
    </source>
</evidence>
<keyword evidence="1" id="KW-1133">Transmembrane helix</keyword>
<gene>
    <name evidence="3" type="ORF">B0H17DRAFT_986990</name>
</gene>
<feature type="transmembrane region" description="Helical" evidence="1">
    <location>
        <begin position="279"/>
        <end position="305"/>
    </location>
</feature>
<feature type="signal peptide" evidence="2">
    <location>
        <begin position="1"/>
        <end position="17"/>
    </location>
</feature>
<organism evidence="3 4">
    <name type="scientific">Mycena rosella</name>
    <name type="common">Pink bonnet</name>
    <name type="synonym">Agaricus rosellus</name>
    <dbReference type="NCBI Taxonomy" id="1033263"/>
    <lineage>
        <taxon>Eukaryota</taxon>
        <taxon>Fungi</taxon>
        <taxon>Dikarya</taxon>
        <taxon>Basidiomycota</taxon>
        <taxon>Agaricomycotina</taxon>
        <taxon>Agaricomycetes</taxon>
        <taxon>Agaricomycetidae</taxon>
        <taxon>Agaricales</taxon>
        <taxon>Marasmiineae</taxon>
        <taxon>Mycenaceae</taxon>
        <taxon>Mycena</taxon>
    </lineage>
</organism>
<reference evidence="3" key="1">
    <citation type="submission" date="2023-03" db="EMBL/GenBank/DDBJ databases">
        <title>Massive genome expansion in bonnet fungi (Mycena s.s.) driven by repeated elements and novel gene families across ecological guilds.</title>
        <authorList>
            <consortium name="Lawrence Berkeley National Laboratory"/>
            <person name="Harder C.B."/>
            <person name="Miyauchi S."/>
            <person name="Viragh M."/>
            <person name="Kuo A."/>
            <person name="Thoen E."/>
            <person name="Andreopoulos B."/>
            <person name="Lu D."/>
            <person name="Skrede I."/>
            <person name="Drula E."/>
            <person name="Henrissat B."/>
            <person name="Morin E."/>
            <person name="Kohler A."/>
            <person name="Barry K."/>
            <person name="LaButti K."/>
            <person name="Morin E."/>
            <person name="Salamov A."/>
            <person name="Lipzen A."/>
            <person name="Mereny Z."/>
            <person name="Hegedus B."/>
            <person name="Baldrian P."/>
            <person name="Stursova M."/>
            <person name="Weitz H."/>
            <person name="Taylor A."/>
            <person name="Grigoriev I.V."/>
            <person name="Nagy L.G."/>
            <person name="Martin F."/>
            <person name="Kauserud H."/>
        </authorList>
    </citation>
    <scope>NUCLEOTIDE SEQUENCE</scope>
    <source>
        <strain evidence="3">CBHHK067</strain>
    </source>
</reference>
<keyword evidence="1" id="KW-0812">Transmembrane</keyword>
<evidence type="ECO:0000256" key="1">
    <source>
        <dbReference type="SAM" id="Phobius"/>
    </source>
</evidence>
<accession>A0AAD7D4M1</accession>
<protein>
    <submittedName>
        <fullName evidence="3">Uncharacterized protein</fullName>
    </submittedName>
</protein>